<feature type="domain" description="DUF802" evidence="3">
    <location>
        <begin position="350"/>
        <end position="402"/>
    </location>
</feature>
<evidence type="ECO:0000256" key="1">
    <source>
        <dbReference type="SAM" id="MobiDB-lite"/>
    </source>
</evidence>
<evidence type="ECO:0000256" key="2">
    <source>
        <dbReference type="SAM" id="Phobius"/>
    </source>
</evidence>
<keyword evidence="5" id="KW-1185">Reference proteome</keyword>
<dbReference type="Pfam" id="PF05650">
    <property type="entry name" value="DUF802"/>
    <property type="match status" value="1"/>
</dbReference>
<keyword evidence="2" id="KW-0812">Transmembrane</keyword>
<comment type="caution">
    <text evidence="4">The sequence shown here is derived from an EMBL/GenBank/DDBJ whole genome shotgun (WGS) entry which is preliminary data.</text>
</comment>
<feature type="region of interest" description="Disordered" evidence="1">
    <location>
        <begin position="1"/>
        <end position="25"/>
    </location>
</feature>
<keyword evidence="2" id="KW-1133">Transmembrane helix</keyword>
<dbReference type="Proteomes" id="UP001265700">
    <property type="component" value="Unassembled WGS sequence"/>
</dbReference>
<reference evidence="4 5" key="1">
    <citation type="submission" date="2023-07" db="EMBL/GenBank/DDBJ databases">
        <title>Sorghum-associated microbial communities from plants grown in Nebraska, USA.</title>
        <authorList>
            <person name="Schachtman D."/>
        </authorList>
    </citation>
    <scope>NUCLEOTIDE SEQUENCE [LARGE SCALE GENOMIC DNA]</scope>
    <source>
        <strain evidence="4 5">4249</strain>
    </source>
</reference>
<accession>A0ABU1WQT4</accession>
<feature type="transmembrane region" description="Helical" evidence="2">
    <location>
        <begin position="137"/>
        <end position="165"/>
    </location>
</feature>
<name>A0ABU1WQT4_9BURK</name>
<protein>
    <submittedName>
        <fullName evidence="4">DNA anti-recombination protein RmuC</fullName>
    </submittedName>
</protein>
<organism evidence="4 5">
    <name type="scientific">Hydrogenophaga palleronii</name>
    <dbReference type="NCBI Taxonomy" id="65655"/>
    <lineage>
        <taxon>Bacteria</taxon>
        <taxon>Pseudomonadati</taxon>
        <taxon>Pseudomonadota</taxon>
        <taxon>Betaproteobacteria</taxon>
        <taxon>Burkholderiales</taxon>
        <taxon>Comamonadaceae</taxon>
        <taxon>Hydrogenophaga</taxon>
    </lineage>
</organism>
<keyword evidence="2" id="KW-0472">Membrane</keyword>
<proteinExistence type="predicted"/>
<evidence type="ECO:0000313" key="4">
    <source>
        <dbReference type="EMBL" id="MDR7151321.1"/>
    </source>
</evidence>
<dbReference type="EMBL" id="JAVDWU010000007">
    <property type="protein sequence ID" value="MDR7151321.1"/>
    <property type="molecule type" value="Genomic_DNA"/>
</dbReference>
<feature type="transmembrane region" description="Helical" evidence="2">
    <location>
        <begin position="34"/>
        <end position="54"/>
    </location>
</feature>
<dbReference type="RefSeq" id="WP_310318494.1">
    <property type="nucleotide sequence ID" value="NZ_JAVDWU010000007.1"/>
</dbReference>
<sequence length="814" mass="86328">MNTMSSNTAQETAANEAATNASSNASSPSATGQALWFASLALGLLAVVWVGAGFVGNNPLALVMTLAIGSVYFAGALEVHRFRQGTSALASALAQVPQPLAALGDWLPRVPAALRPAVRARIEGERAALPALALTPYLIGLLVMLGMLGTFLGMVVTFKGAVFALEGSTDLQAIRSALAAPIRGLGLSFGTSVAGVATSAMLGLMAALARRERVAVARALDTKITTDFRPFSQAQQRVDAFRALQQQAEALPQVAQGLQALMAQMEKRGQQLDEQLLARQAQFHSEAAAAYTGLAHSVQQSLRESLAAGASAAGESLRPIVTTAMAGMAAESTRLHEQVGATVQSQLEGLSIRFAATADQVAGHWHSALQQQADTSERLVGGLERSLNGFTRSFEERASALLAGVQDHANQTQAAQGEAATAQQATWAASLQTVAADLQAHWQRVGEQTLAHQQTVCQTLENTAKAITESASEQAGRSMEGVICLLEQSEALVQARTESEAQWAQQQGQRMDEIASLWRSELAALRDAEAARAQAVVDRLASLQTDMAEHLQTLRAEEATRGQSAAERTTEWQAAFTTQLETLRNDEATRSQAAVERLGELQAAVNSQVSTHLATLGTALEAPMARLIETASEAPKAAAEVIAQLRQEMSRLTERDNLALQERSELVAHISTLLQNVQQTTSEQRAAIETLVASATDVLNRTGEQFAQTMGAQAGRAEEQATHMASSAAELAALGEAFQQGVQRFSSANEKLMEGLQRVEAAMGQSMARSDEQLAYYVAQAREVIDLSISAQQGIVEDLRHLRSHPAALAEGTA</sequence>
<evidence type="ECO:0000313" key="5">
    <source>
        <dbReference type="Proteomes" id="UP001265700"/>
    </source>
</evidence>
<gene>
    <name evidence="4" type="ORF">J2W49_003297</name>
</gene>
<evidence type="ECO:0000259" key="3">
    <source>
        <dbReference type="Pfam" id="PF05650"/>
    </source>
</evidence>
<feature type="transmembrane region" description="Helical" evidence="2">
    <location>
        <begin position="60"/>
        <end position="79"/>
    </location>
</feature>
<dbReference type="InterPro" id="IPR008520">
    <property type="entry name" value="DUF802"/>
</dbReference>